<gene>
    <name evidence="4" type="ORF">RMCB_4360</name>
</gene>
<dbReference type="InterPro" id="IPR007349">
    <property type="entry name" value="DUF418"/>
</dbReference>
<feature type="region of interest" description="Disordered" evidence="1">
    <location>
        <begin position="384"/>
        <end position="408"/>
    </location>
</feature>
<dbReference type="PANTHER" id="PTHR30590:SF2">
    <property type="entry name" value="INNER MEMBRANE PROTEIN"/>
    <property type="match status" value="1"/>
</dbReference>
<reference evidence="5" key="2">
    <citation type="submission" date="2016-02" db="EMBL/GenBank/DDBJ databases">
        <title>Draft genome sequence of five rapidly growing Mycobacterium species.</title>
        <authorList>
            <person name="Katahira K."/>
            <person name="Gotou Y."/>
            <person name="Iida K."/>
            <person name="Ogura Y."/>
            <person name="Hayashi T."/>
        </authorList>
    </citation>
    <scope>NUCLEOTIDE SEQUENCE [LARGE SCALE GENOMIC DNA]</scope>
    <source>
        <strain evidence="5">JCM15654</strain>
    </source>
</reference>
<keyword evidence="2" id="KW-1133">Transmembrane helix</keyword>
<feature type="transmembrane region" description="Helical" evidence="2">
    <location>
        <begin position="343"/>
        <end position="361"/>
    </location>
</feature>
<evidence type="ECO:0000256" key="2">
    <source>
        <dbReference type="SAM" id="Phobius"/>
    </source>
</evidence>
<dbReference type="EMBL" id="BCSX01000039">
    <property type="protein sequence ID" value="GAS90264.1"/>
    <property type="molecule type" value="Genomic_DNA"/>
</dbReference>
<keyword evidence="2" id="KW-0472">Membrane</keyword>
<evidence type="ECO:0000259" key="3">
    <source>
        <dbReference type="Pfam" id="PF04235"/>
    </source>
</evidence>
<feature type="transmembrane region" description="Helical" evidence="2">
    <location>
        <begin position="58"/>
        <end position="82"/>
    </location>
</feature>
<accession>A0A100W268</accession>
<evidence type="ECO:0000313" key="4">
    <source>
        <dbReference type="EMBL" id="GAS90264.1"/>
    </source>
</evidence>
<comment type="caution">
    <text evidence="4">The sequence shown here is derived from an EMBL/GenBank/DDBJ whole genome shotgun (WGS) entry which is preliminary data.</text>
</comment>
<dbReference type="InterPro" id="IPR052529">
    <property type="entry name" value="Bact_Transport_Assoc"/>
</dbReference>
<reference evidence="5" key="1">
    <citation type="journal article" date="2016" name="Genome Announc.">
        <title>Draft Genome Sequences of Five Rapidly Growing Mycobacterium Species, M. thermoresistibile, M. fortuitum subsp. acetamidolyticum, M. canariasense, M. brisbanense, and M. novocastrense.</title>
        <authorList>
            <person name="Katahira K."/>
            <person name="Ogura Y."/>
            <person name="Gotoh Y."/>
            <person name="Hayashi T."/>
        </authorList>
    </citation>
    <scope>NUCLEOTIDE SEQUENCE [LARGE SCALE GENOMIC DNA]</scope>
    <source>
        <strain evidence="5">JCM15654</strain>
    </source>
</reference>
<name>A0A100W268_9MYCO</name>
<proteinExistence type="predicted"/>
<feature type="transmembrane region" description="Helical" evidence="2">
    <location>
        <begin position="308"/>
        <end position="331"/>
    </location>
</feature>
<dbReference type="Pfam" id="PF04235">
    <property type="entry name" value="DUF418"/>
    <property type="match status" value="1"/>
</dbReference>
<feature type="transmembrane region" description="Helical" evidence="2">
    <location>
        <begin position="146"/>
        <end position="168"/>
    </location>
</feature>
<dbReference type="AlphaFoldDB" id="A0A100W268"/>
<keyword evidence="2" id="KW-0812">Transmembrane</keyword>
<organism evidence="4 5">
    <name type="scientific">Mycolicibacterium brisbanense</name>
    <dbReference type="NCBI Taxonomy" id="146020"/>
    <lineage>
        <taxon>Bacteria</taxon>
        <taxon>Bacillati</taxon>
        <taxon>Actinomycetota</taxon>
        <taxon>Actinomycetes</taxon>
        <taxon>Mycobacteriales</taxon>
        <taxon>Mycobacteriaceae</taxon>
        <taxon>Mycolicibacterium</taxon>
    </lineage>
</organism>
<feature type="domain" description="DUF418" evidence="3">
    <location>
        <begin position="232"/>
        <end position="374"/>
    </location>
</feature>
<feature type="compositionally biased region" description="Low complexity" evidence="1">
    <location>
        <begin position="384"/>
        <end position="395"/>
    </location>
</feature>
<feature type="transmembrane region" description="Helical" evidence="2">
    <location>
        <begin position="17"/>
        <end position="35"/>
    </location>
</feature>
<protein>
    <recommendedName>
        <fullName evidence="3">DUF418 domain-containing protein</fullName>
    </recommendedName>
</protein>
<feature type="transmembrane region" description="Helical" evidence="2">
    <location>
        <begin position="240"/>
        <end position="260"/>
    </location>
</feature>
<evidence type="ECO:0000256" key="1">
    <source>
        <dbReference type="SAM" id="MobiDB-lite"/>
    </source>
</evidence>
<dbReference type="PANTHER" id="PTHR30590">
    <property type="entry name" value="INNER MEMBRANE PROTEIN"/>
    <property type="match status" value="1"/>
</dbReference>
<feature type="transmembrane region" description="Helical" evidence="2">
    <location>
        <begin position="266"/>
        <end position="287"/>
    </location>
</feature>
<feature type="transmembrane region" description="Helical" evidence="2">
    <location>
        <begin position="122"/>
        <end position="139"/>
    </location>
</feature>
<feature type="transmembrane region" description="Helical" evidence="2">
    <location>
        <begin position="98"/>
        <end position="116"/>
    </location>
</feature>
<evidence type="ECO:0000313" key="5">
    <source>
        <dbReference type="Proteomes" id="UP000069620"/>
    </source>
</evidence>
<sequence>MVASAHMSSSRLHSLDVLRGIAILGTLGTNIWIFTNPEGMVGYLGGSSTPYGWHPLEVALQLLAQGKFLGLLTVMFGIGLALQQRSALRAGLRWPGSYPWRAALLLLDGAVHFVLLTEFDVLTGYAITGWIVSYLLVTSPRTQRRIIAIAATLHVALLTTLAAGLLMLPHTEGPPRRLEPNPYADGSFWDLVAFRLDHVVLFRLETILIFPMSIALFLLGARLFHAGILDPRGATLRRRLMWLGFAVAAPVDIALEAGAGGVGLLLARYGVAPLVSLAILSAVAEFYTGRPTLGWAGRRLAEVGRMALSSYVLQNLVASALCYGWGLGLAAATPPQLRVPATIAIYLTVVIAIVTFAHLWLRRFRRGPVEWLWNTSYRTLAGATASATGTDPGSTRCRSPETRSSSSR</sequence>
<dbReference type="Proteomes" id="UP000069620">
    <property type="component" value="Unassembled WGS sequence"/>
</dbReference>
<feature type="transmembrane region" description="Helical" evidence="2">
    <location>
        <begin position="200"/>
        <end position="219"/>
    </location>
</feature>
<keyword evidence="5" id="KW-1185">Reference proteome</keyword>